<protein>
    <submittedName>
        <fullName evidence="8">Uncharacterized protein</fullName>
    </submittedName>
</protein>
<organism evidence="8 9">
    <name type="scientific">Rubroshorea leprosula</name>
    <dbReference type="NCBI Taxonomy" id="152421"/>
    <lineage>
        <taxon>Eukaryota</taxon>
        <taxon>Viridiplantae</taxon>
        <taxon>Streptophyta</taxon>
        <taxon>Embryophyta</taxon>
        <taxon>Tracheophyta</taxon>
        <taxon>Spermatophyta</taxon>
        <taxon>Magnoliopsida</taxon>
        <taxon>eudicotyledons</taxon>
        <taxon>Gunneridae</taxon>
        <taxon>Pentapetalae</taxon>
        <taxon>rosids</taxon>
        <taxon>malvids</taxon>
        <taxon>Malvales</taxon>
        <taxon>Dipterocarpaceae</taxon>
        <taxon>Rubroshorea</taxon>
    </lineage>
</organism>
<keyword evidence="2" id="KW-0963">Cytoplasm</keyword>
<evidence type="ECO:0000256" key="2">
    <source>
        <dbReference type="ARBA" id="ARBA00022490"/>
    </source>
</evidence>
<keyword evidence="3" id="KW-0203">Cytokinin biosynthesis</keyword>
<accession>A0AAV5KA00</accession>
<dbReference type="GO" id="GO:0009691">
    <property type="term" value="P:cytokinin biosynthetic process"/>
    <property type="evidence" value="ECO:0007669"/>
    <property type="project" value="UniProtKB-KW"/>
</dbReference>
<evidence type="ECO:0000256" key="5">
    <source>
        <dbReference type="ARBA" id="ARBA00023242"/>
    </source>
</evidence>
<dbReference type="PANTHER" id="PTHR33347">
    <property type="entry name" value="OSJNBA0091C07.3 PROTEIN"/>
    <property type="match status" value="1"/>
</dbReference>
<dbReference type="PANTHER" id="PTHR33347:SF34">
    <property type="entry name" value="PROTEIN SOB FIVE-LIKE 6"/>
    <property type="match status" value="1"/>
</dbReference>
<proteinExistence type="inferred from homology"/>
<reference evidence="8 9" key="1">
    <citation type="journal article" date="2021" name="Commun. Biol.">
        <title>The genome of Shorea leprosula (Dipterocarpaceae) highlights the ecological relevance of drought in aseasonal tropical rainforests.</title>
        <authorList>
            <person name="Ng K.K.S."/>
            <person name="Kobayashi M.J."/>
            <person name="Fawcett J.A."/>
            <person name="Hatakeyama M."/>
            <person name="Paape T."/>
            <person name="Ng C.H."/>
            <person name="Ang C.C."/>
            <person name="Tnah L.H."/>
            <person name="Lee C.T."/>
            <person name="Nishiyama T."/>
            <person name="Sese J."/>
            <person name="O'Brien M.J."/>
            <person name="Copetti D."/>
            <person name="Mohd Noor M.I."/>
            <person name="Ong R.C."/>
            <person name="Putra M."/>
            <person name="Sireger I.Z."/>
            <person name="Indrioko S."/>
            <person name="Kosugi Y."/>
            <person name="Izuno A."/>
            <person name="Isagi Y."/>
            <person name="Lee S.L."/>
            <person name="Shimizu K.K."/>
        </authorList>
    </citation>
    <scope>NUCLEOTIDE SEQUENCE [LARGE SCALE GENOMIC DNA]</scope>
    <source>
        <strain evidence="8">214</strain>
    </source>
</reference>
<comment type="subcellular location">
    <subcellularLocation>
        <location evidence="1">Cytoplasm</location>
    </subcellularLocation>
</comment>
<dbReference type="AlphaFoldDB" id="A0AAV5KA00"/>
<dbReference type="GO" id="GO:0005737">
    <property type="term" value="C:cytoplasm"/>
    <property type="evidence" value="ECO:0007669"/>
    <property type="project" value="UniProtKB-SubCell"/>
</dbReference>
<dbReference type="GO" id="GO:0009736">
    <property type="term" value="P:cytokinin-activated signaling pathway"/>
    <property type="evidence" value="ECO:0007669"/>
    <property type="project" value="UniProtKB-KW"/>
</dbReference>
<keyword evidence="5" id="KW-0539">Nucleus</keyword>
<feature type="region of interest" description="Disordered" evidence="7">
    <location>
        <begin position="1"/>
        <end position="21"/>
    </location>
</feature>
<comment type="similarity">
    <text evidence="6">Belongs to the SOFL plant protein family.</text>
</comment>
<feature type="compositionally biased region" description="Polar residues" evidence="7">
    <location>
        <begin position="109"/>
        <end position="125"/>
    </location>
</feature>
<name>A0AAV5KA00_9ROSI</name>
<comment type="caution">
    <text evidence="8">The sequence shown here is derived from an EMBL/GenBank/DDBJ whole genome shotgun (WGS) entry which is preliminary data.</text>
</comment>
<keyword evidence="9" id="KW-1185">Reference proteome</keyword>
<evidence type="ECO:0000256" key="4">
    <source>
        <dbReference type="ARBA" id="ARBA00022864"/>
    </source>
</evidence>
<sequence length="182" mass="19824">MDISNSQCGSGSESGWTPYLDQSSFSRSRWKDFSGVSGEDYGGIGARFEHVGEDEEDLSMVSDASSGPRHYCEDDEDCNEENRYVFPAPSASESAKKSKNKKKIRENQQHCSLDDTASSPTLSLSKKNLKKEASMDVFDFSQDCSATQNKGKSGLRKKLGFLQSSFAGKPASGEAGGFQGRK</sequence>
<evidence type="ECO:0000256" key="3">
    <source>
        <dbReference type="ARBA" id="ARBA00022712"/>
    </source>
</evidence>
<dbReference type="InterPro" id="IPR044670">
    <property type="entry name" value="SOFL"/>
</dbReference>
<gene>
    <name evidence="8" type="ORF">SLEP1_g30225</name>
</gene>
<evidence type="ECO:0000313" key="8">
    <source>
        <dbReference type="EMBL" id="GKV20050.1"/>
    </source>
</evidence>
<feature type="region of interest" description="Disordered" evidence="7">
    <location>
        <begin position="35"/>
        <end position="125"/>
    </location>
</feature>
<dbReference type="Proteomes" id="UP001054252">
    <property type="component" value="Unassembled WGS sequence"/>
</dbReference>
<evidence type="ECO:0000256" key="1">
    <source>
        <dbReference type="ARBA" id="ARBA00004496"/>
    </source>
</evidence>
<evidence type="ECO:0000256" key="6">
    <source>
        <dbReference type="ARBA" id="ARBA00024199"/>
    </source>
</evidence>
<evidence type="ECO:0000313" key="9">
    <source>
        <dbReference type="Proteomes" id="UP001054252"/>
    </source>
</evidence>
<evidence type="ECO:0000256" key="7">
    <source>
        <dbReference type="SAM" id="MobiDB-lite"/>
    </source>
</evidence>
<keyword evidence="4" id="KW-0932">Cytokinin signaling pathway</keyword>
<dbReference type="EMBL" id="BPVZ01000054">
    <property type="protein sequence ID" value="GKV20050.1"/>
    <property type="molecule type" value="Genomic_DNA"/>
</dbReference>